<dbReference type="SUPFAM" id="SSF54292">
    <property type="entry name" value="2Fe-2S ferredoxin-like"/>
    <property type="match status" value="1"/>
</dbReference>
<dbReference type="PANTHER" id="PTHR44379:SF5">
    <property type="entry name" value="OXIDOREDUCTASE WITH IRON-SULFUR SUBUNIT"/>
    <property type="match status" value="1"/>
</dbReference>
<dbReference type="InterPro" id="IPR006058">
    <property type="entry name" value="2Fe2S_fd_BS"/>
</dbReference>
<accession>A0A1G9IA68</accession>
<dbReference type="InterPro" id="IPR036010">
    <property type="entry name" value="2Fe-2S_ferredoxin-like_sf"/>
</dbReference>
<evidence type="ECO:0000256" key="6">
    <source>
        <dbReference type="ARBA" id="ARBA00060707"/>
    </source>
</evidence>
<evidence type="ECO:0000313" key="9">
    <source>
        <dbReference type="Proteomes" id="UP000199476"/>
    </source>
</evidence>
<evidence type="ECO:0000256" key="5">
    <source>
        <dbReference type="ARBA" id="ARBA00023014"/>
    </source>
</evidence>
<keyword evidence="3" id="KW-0560">Oxidoreductase</keyword>
<dbReference type="InterPro" id="IPR002888">
    <property type="entry name" value="2Fe-2S-bd"/>
</dbReference>
<dbReference type="InterPro" id="IPR001041">
    <property type="entry name" value="2Fe-2S_ferredoxin-type"/>
</dbReference>
<dbReference type="FunFam" id="3.10.20.30:FF:000020">
    <property type="entry name" value="Xanthine dehydrogenase iron-sulfur subunit"/>
    <property type="match status" value="1"/>
</dbReference>
<dbReference type="STRING" id="321763.SAMN04488692_102153"/>
<evidence type="ECO:0000256" key="1">
    <source>
        <dbReference type="ARBA" id="ARBA00022714"/>
    </source>
</evidence>
<keyword evidence="2" id="KW-0479">Metal-binding</keyword>
<keyword evidence="5" id="KW-0411">Iron-sulfur</keyword>
<dbReference type="Pfam" id="PF00111">
    <property type="entry name" value="Fer2"/>
    <property type="match status" value="1"/>
</dbReference>
<dbReference type="InterPro" id="IPR036884">
    <property type="entry name" value="2Fe-2S-bd_dom_sf"/>
</dbReference>
<dbReference type="EMBL" id="FNGO01000002">
    <property type="protein sequence ID" value="SDL21945.1"/>
    <property type="molecule type" value="Genomic_DNA"/>
</dbReference>
<evidence type="ECO:0000256" key="2">
    <source>
        <dbReference type="ARBA" id="ARBA00022723"/>
    </source>
</evidence>
<proteinExistence type="predicted"/>
<dbReference type="GO" id="GO:0051537">
    <property type="term" value="F:2 iron, 2 sulfur cluster binding"/>
    <property type="evidence" value="ECO:0007669"/>
    <property type="project" value="UniProtKB-KW"/>
</dbReference>
<protein>
    <submittedName>
        <fullName evidence="8">Carbon-monoxide dehydrogenase small subunit</fullName>
    </submittedName>
</protein>
<dbReference type="Pfam" id="PF01799">
    <property type="entry name" value="Fer2_2"/>
    <property type="match status" value="1"/>
</dbReference>
<dbReference type="RefSeq" id="WP_089758048.1">
    <property type="nucleotide sequence ID" value="NZ_FNGO01000002.1"/>
</dbReference>
<keyword evidence="4" id="KW-0408">Iron</keyword>
<dbReference type="InterPro" id="IPR051452">
    <property type="entry name" value="Diverse_Oxidoreductases"/>
</dbReference>
<dbReference type="Gene3D" id="1.10.150.120">
    <property type="entry name" value="[2Fe-2S]-binding domain"/>
    <property type="match status" value="1"/>
</dbReference>
<comment type="pathway">
    <text evidence="6">Alkaloid degradation; nicotine degradation.</text>
</comment>
<reference evidence="8 9" key="1">
    <citation type="submission" date="2016-10" db="EMBL/GenBank/DDBJ databases">
        <authorList>
            <person name="de Groot N.N."/>
        </authorList>
    </citation>
    <scope>NUCLEOTIDE SEQUENCE [LARGE SCALE GENOMIC DNA]</scope>
    <source>
        <strain evidence="8 9">SLAS-1</strain>
    </source>
</reference>
<sequence>MEISMIVNGEKRTVRAAPHQRLLDVLRQDLGLTGTKEGCGKGECGACTVIMNGKPVASCLVLAPQAEGAEIETVENLTADDGTLHPLQESFIEKGAVQCGFCIPGILMTAKNLLKTDDNPGREQIRRALAGNICRCTGYQKIIDAVEAAADKIKRGEADL</sequence>
<dbReference type="CDD" id="cd00207">
    <property type="entry name" value="fer2"/>
    <property type="match status" value="1"/>
</dbReference>
<dbReference type="SUPFAM" id="SSF47741">
    <property type="entry name" value="CO dehydrogenase ISP C-domain like"/>
    <property type="match status" value="1"/>
</dbReference>
<dbReference type="OrthoDB" id="9796880at2"/>
<organism evidence="8 9">
    <name type="scientific">Halarsenatibacter silvermanii</name>
    <dbReference type="NCBI Taxonomy" id="321763"/>
    <lineage>
        <taxon>Bacteria</taxon>
        <taxon>Bacillati</taxon>
        <taxon>Bacillota</taxon>
        <taxon>Clostridia</taxon>
        <taxon>Halanaerobiales</taxon>
        <taxon>Halarsenatibacteraceae</taxon>
        <taxon>Halarsenatibacter</taxon>
    </lineage>
</organism>
<gene>
    <name evidence="8" type="ORF">SAMN04488692_102153</name>
</gene>
<dbReference type="AlphaFoldDB" id="A0A1G9IA68"/>
<keyword evidence="9" id="KW-1185">Reference proteome</keyword>
<dbReference type="Gene3D" id="3.10.20.30">
    <property type="match status" value="1"/>
</dbReference>
<dbReference type="Proteomes" id="UP000199476">
    <property type="component" value="Unassembled WGS sequence"/>
</dbReference>
<evidence type="ECO:0000256" key="4">
    <source>
        <dbReference type="ARBA" id="ARBA00023004"/>
    </source>
</evidence>
<keyword evidence="1" id="KW-0001">2Fe-2S</keyword>
<name>A0A1G9IA68_9FIRM</name>
<dbReference type="PANTHER" id="PTHR44379">
    <property type="entry name" value="OXIDOREDUCTASE WITH IRON-SULFUR SUBUNIT"/>
    <property type="match status" value="1"/>
</dbReference>
<feature type="domain" description="2Fe-2S ferredoxin-type" evidence="7">
    <location>
        <begin position="1"/>
        <end position="77"/>
    </location>
</feature>
<dbReference type="PROSITE" id="PS00197">
    <property type="entry name" value="2FE2S_FER_1"/>
    <property type="match status" value="1"/>
</dbReference>
<evidence type="ECO:0000256" key="3">
    <source>
        <dbReference type="ARBA" id="ARBA00023002"/>
    </source>
</evidence>
<dbReference type="GO" id="GO:0016491">
    <property type="term" value="F:oxidoreductase activity"/>
    <property type="evidence" value="ECO:0007669"/>
    <property type="project" value="UniProtKB-KW"/>
</dbReference>
<evidence type="ECO:0000313" key="8">
    <source>
        <dbReference type="EMBL" id="SDL21945.1"/>
    </source>
</evidence>
<evidence type="ECO:0000259" key="7">
    <source>
        <dbReference type="PROSITE" id="PS51085"/>
    </source>
</evidence>
<dbReference type="InterPro" id="IPR012675">
    <property type="entry name" value="Beta-grasp_dom_sf"/>
</dbReference>
<dbReference type="PROSITE" id="PS51085">
    <property type="entry name" value="2FE2S_FER_2"/>
    <property type="match status" value="1"/>
</dbReference>
<dbReference type="FunFam" id="1.10.150.120:FF:000003">
    <property type="entry name" value="Carbon monoxide dehydrogenase, small subunit"/>
    <property type="match status" value="1"/>
</dbReference>
<dbReference type="GO" id="GO:0046872">
    <property type="term" value="F:metal ion binding"/>
    <property type="evidence" value="ECO:0007669"/>
    <property type="project" value="UniProtKB-KW"/>
</dbReference>